<evidence type="ECO:0000313" key="2">
    <source>
        <dbReference type="EMBL" id="SAK47952.1"/>
    </source>
</evidence>
<dbReference type="EMBL" id="FCOF02000004">
    <property type="protein sequence ID" value="SAK47952.1"/>
    <property type="molecule type" value="Genomic_DNA"/>
</dbReference>
<name>A0A157ZR16_9BURK</name>
<reference evidence="2" key="1">
    <citation type="submission" date="2016-01" db="EMBL/GenBank/DDBJ databases">
        <authorList>
            <person name="Peeters C."/>
        </authorList>
    </citation>
    <scope>NUCLEOTIDE SEQUENCE [LARGE SCALE GENOMIC DNA]</scope>
    <source>
        <strain evidence="2">LMG 29318</strain>
    </source>
</reference>
<proteinExistence type="predicted"/>
<comment type="caution">
    <text evidence="2">The sequence shown here is derived from an EMBL/GenBank/DDBJ whole genome shotgun (WGS) entry which is preliminary data.</text>
</comment>
<evidence type="ECO:0000256" key="1">
    <source>
        <dbReference type="SAM" id="MobiDB-lite"/>
    </source>
</evidence>
<feature type="region of interest" description="Disordered" evidence="1">
    <location>
        <begin position="1"/>
        <end position="23"/>
    </location>
</feature>
<sequence>MHNEPSTPCSRRCPIPTTRARRRPSVHCRTIAVRAAAIRASSIFTRRRSNATRRRCAHGKRGTGRTERRAPSIRAGESARRYGELKWVRDQTRGAKEYRRLDRFLIETIRERLDQAGWAALLVQEARERRAVLEVLKMTGEQLAVAGVDGPIAVQPPPRAWISRVRTTWPPVYGAAFLLLTWPRSVRFFSLSLFGSLCGLPIHWSFRCDPETVTQFWIRVSLH</sequence>
<protein>
    <submittedName>
        <fullName evidence="2">Uncharacterized protein</fullName>
    </submittedName>
</protein>
<evidence type="ECO:0000313" key="3">
    <source>
        <dbReference type="Proteomes" id="UP000054870"/>
    </source>
</evidence>
<keyword evidence="3" id="KW-1185">Reference proteome</keyword>
<accession>A0A157ZR16</accession>
<gene>
    <name evidence="2" type="ORF">AWB75_01078</name>
</gene>
<feature type="region of interest" description="Disordered" evidence="1">
    <location>
        <begin position="49"/>
        <end position="75"/>
    </location>
</feature>
<organism evidence="2 3">
    <name type="scientific">Caballeronia catudaia</name>
    <dbReference type="NCBI Taxonomy" id="1777136"/>
    <lineage>
        <taxon>Bacteria</taxon>
        <taxon>Pseudomonadati</taxon>
        <taxon>Pseudomonadota</taxon>
        <taxon>Betaproteobacteria</taxon>
        <taxon>Burkholderiales</taxon>
        <taxon>Burkholderiaceae</taxon>
        <taxon>Caballeronia</taxon>
    </lineage>
</organism>
<feature type="compositionally biased region" description="Basic residues" evidence="1">
    <location>
        <begin position="49"/>
        <end position="63"/>
    </location>
</feature>
<dbReference type="AlphaFoldDB" id="A0A157ZR16"/>
<dbReference type="Proteomes" id="UP000054870">
    <property type="component" value="Unassembled WGS sequence"/>
</dbReference>